<dbReference type="PANTHER" id="PTHR39203:SF1">
    <property type="entry name" value="CYTOPLASMIC PROTEIN"/>
    <property type="match status" value="1"/>
</dbReference>
<dbReference type="Proteomes" id="UP001501536">
    <property type="component" value="Unassembled WGS sequence"/>
</dbReference>
<feature type="domain" description="ASCH" evidence="1">
    <location>
        <begin position="53"/>
        <end position="182"/>
    </location>
</feature>
<evidence type="ECO:0000259" key="1">
    <source>
        <dbReference type="SMART" id="SM01022"/>
    </source>
</evidence>
<dbReference type="InterPro" id="IPR007374">
    <property type="entry name" value="ASCH_domain"/>
</dbReference>
<gene>
    <name evidence="2" type="ORF">GCM10022377_14990</name>
</gene>
<dbReference type="CDD" id="cd06553">
    <property type="entry name" value="ASCH_Ef3133_like"/>
    <property type="match status" value="1"/>
</dbReference>
<dbReference type="InterPro" id="IPR009326">
    <property type="entry name" value="DUF984"/>
</dbReference>
<name>A0ABP7DCF5_9MICC</name>
<dbReference type="SMART" id="SM01022">
    <property type="entry name" value="ASCH"/>
    <property type="match status" value="1"/>
</dbReference>
<dbReference type="SUPFAM" id="SSF88697">
    <property type="entry name" value="PUA domain-like"/>
    <property type="match status" value="1"/>
</dbReference>
<evidence type="ECO:0000313" key="3">
    <source>
        <dbReference type="Proteomes" id="UP001501536"/>
    </source>
</evidence>
<organism evidence="2 3">
    <name type="scientific">Zhihengliuella alba</name>
    <dbReference type="NCBI Taxonomy" id="547018"/>
    <lineage>
        <taxon>Bacteria</taxon>
        <taxon>Bacillati</taxon>
        <taxon>Actinomycetota</taxon>
        <taxon>Actinomycetes</taxon>
        <taxon>Micrococcales</taxon>
        <taxon>Micrococcaceae</taxon>
        <taxon>Zhihengliuella</taxon>
    </lineage>
</organism>
<sequence>MVTQTTEETPRLPPVDRGAAREMWRAYRAATAVVQHPDAADDRFADDAEYTVEYFGDSPALADALLHEVTHGAKRATATLALEFAEDGEPMPRIGSHWIACHGSGAPAAVLRTTELRLAAFDDVDAAFAYDEGEDDRTLESWRCEHERYWRRTRAAAGHDWSPEETRLPGREIVLERFAVVWPPELAD</sequence>
<proteinExistence type="predicted"/>
<keyword evidence="3" id="KW-1185">Reference proteome</keyword>
<reference evidence="3" key="1">
    <citation type="journal article" date="2019" name="Int. J. Syst. Evol. Microbiol.">
        <title>The Global Catalogue of Microorganisms (GCM) 10K type strain sequencing project: providing services to taxonomists for standard genome sequencing and annotation.</title>
        <authorList>
            <consortium name="The Broad Institute Genomics Platform"/>
            <consortium name="The Broad Institute Genome Sequencing Center for Infectious Disease"/>
            <person name="Wu L."/>
            <person name="Ma J."/>
        </authorList>
    </citation>
    <scope>NUCLEOTIDE SEQUENCE [LARGE SCALE GENOMIC DNA]</scope>
    <source>
        <strain evidence="3">JCM 16961</strain>
    </source>
</reference>
<evidence type="ECO:0000313" key="2">
    <source>
        <dbReference type="EMBL" id="GAA3702354.1"/>
    </source>
</evidence>
<comment type="caution">
    <text evidence="2">The sequence shown here is derived from an EMBL/GenBank/DDBJ whole genome shotgun (WGS) entry which is preliminary data.</text>
</comment>
<protein>
    <recommendedName>
        <fullName evidence="1">ASCH domain-containing protein</fullName>
    </recommendedName>
</protein>
<dbReference type="InterPro" id="IPR015947">
    <property type="entry name" value="PUA-like_sf"/>
</dbReference>
<dbReference type="Pfam" id="PF04266">
    <property type="entry name" value="ASCH"/>
    <property type="match status" value="1"/>
</dbReference>
<accession>A0ABP7DCF5</accession>
<dbReference type="PANTHER" id="PTHR39203">
    <property type="entry name" value="CYTOPLASMIC PROTEIN-RELATED"/>
    <property type="match status" value="1"/>
</dbReference>
<dbReference type="Gene3D" id="3.10.400.10">
    <property type="entry name" value="Sulfate adenylyltransferase"/>
    <property type="match status" value="1"/>
</dbReference>
<dbReference type="EMBL" id="BAABCJ010000002">
    <property type="protein sequence ID" value="GAA3702354.1"/>
    <property type="molecule type" value="Genomic_DNA"/>
</dbReference>